<keyword evidence="4" id="KW-1185">Reference proteome</keyword>
<organism evidence="3 4">
    <name type="scientific">Williamsia deligens</name>
    <dbReference type="NCBI Taxonomy" id="321325"/>
    <lineage>
        <taxon>Bacteria</taxon>
        <taxon>Bacillati</taxon>
        <taxon>Actinomycetota</taxon>
        <taxon>Actinomycetes</taxon>
        <taxon>Mycobacteriales</taxon>
        <taxon>Nocardiaceae</taxon>
        <taxon>Williamsia</taxon>
    </lineage>
</organism>
<evidence type="ECO:0000259" key="2">
    <source>
        <dbReference type="Pfam" id="PF13392"/>
    </source>
</evidence>
<gene>
    <name evidence="3" type="ORF">ACFQ04_20625</name>
</gene>
<sequence length="211" mass="23716">MTGEQWRAIPGHAGYEVSDQGQVRSVTRTVVRTGGSTAVYRGKVLRQKRNPQTGYMQVTLSDGGRQTTHRVNILVLQAFVGPRPVGQVCRHLNDVGYDNRLKNLQWGTQSANMRDLAVNGLHANANRTHCPQGHPYDAANTYRTPSGKGGRQCATCHRERARRAEERRSTCRNGHEYPPDVQVRISDRAKRRYCPTCVANRKPRTNKERAA</sequence>
<name>A0ABW3GC17_9NOCA</name>
<proteinExistence type="predicted"/>
<dbReference type="InterPro" id="IPR044925">
    <property type="entry name" value="His-Me_finger_sf"/>
</dbReference>
<feature type="domain" description="NUMOD4" evidence="1">
    <location>
        <begin position="4"/>
        <end position="61"/>
    </location>
</feature>
<comment type="caution">
    <text evidence="3">The sequence shown here is derived from an EMBL/GenBank/DDBJ whole genome shotgun (WGS) entry which is preliminary data.</text>
</comment>
<dbReference type="Gene3D" id="3.90.75.20">
    <property type="match status" value="1"/>
</dbReference>
<dbReference type="InterPro" id="IPR036280">
    <property type="entry name" value="Multihaem_cyt_sf"/>
</dbReference>
<accession>A0ABW3GC17</accession>
<dbReference type="InterPro" id="IPR010902">
    <property type="entry name" value="NUMOD4"/>
</dbReference>
<dbReference type="EMBL" id="JBHTIL010000009">
    <property type="protein sequence ID" value="MFD0928146.1"/>
    <property type="molecule type" value="Genomic_DNA"/>
</dbReference>
<dbReference type="SUPFAM" id="SSF54060">
    <property type="entry name" value="His-Me finger endonucleases"/>
    <property type="match status" value="1"/>
</dbReference>
<evidence type="ECO:0000313" key="3">
    <source>
        <dbReference type="EMBL" id="MFD0928146.1"/>
    </source>
</evidence>
<reference evidence="4" key="1">
    <citation type="journal article" date="2019" name="Int. J. Syst. Evol. Microbiol.">
        <title>The Global Catalogue of Microorganisms (GCM) 10K type strain sequencing project: providing services to taxonomists for standard genome sequencing and annotation.</title>
        <authorList>
            <consortium name="The Broad Institute Genomics Platform"/>
            <consortium name="The Broad Institute Genome Sequencing Center for Infectious Disease"/>
            <person name="Wu L."/>
            <person name="Ma J."/>
        </authorList>
    </citation>
    <scope>NUCLEOTIDE SEQUENCE [LARGE SCALE GENOMIC DNA]</scope>
    <source>
        <strain evidence="4">CCUG 50873</strain>
    </source>
</reference>
<dbReference type="RefSeq" id="WP_253649236.1">
    <property type="nucleotide sequence ID" value="NZ_BAAAMO010000015.1"/>
</dbReference>
<dbReference type="SUPFAM" id="SSF48695">
    <property type="entry name" value="Multiheme cytochromes"/>
    <property type="match status" value="1"/>
</dbReference>
<feature type="domain" description="HNH nuclease" evidence="2">
    <location>
        <begin position="73"/>
        <end position="114"/>
    </location>
</feature>
<dbReference type="Proteomes" id="UP001597068">
    <property type="component" value="Unassembled WGS sequence"/>
</dbReference>
<dbReference type="Pfam" id="PF13392">
    <property type="entry name" value="HNH_3"/>
    <property type="match status" value="1"/>
</dbReference>
<evidence type="ECO:0000259" key="1">
    <source>
        <dbReference type="Pfam" id="PF07463"/>
    </source>
</evidence>
<evidence type="ECO:0000313" key="4">
    <source>
        <dbReference type="Proteomes" id="UP001597068"/>
    </source>
</evidence>
<dbReference type="InterPro" id="IPR003615">
    <property type="entry name" value="HNH_nuc"/>
</dbReference>
<protein>
    <submittedName>
        <fullName evidence="3">NUMOD4 domain-containing protein</fullName>
    </submittedName>
</protein>
<dbReference type="Pfam" id="PF07463">
    <property type="entry name" value="NUMOD4"/>
    <property type="match status" value="1"/>
</dbReference>